<feature type="compositionally biased region" description="Basic and acidic residues" evidence="1">
    <location>
        <begin position="43"/>
        <end position="52"/>
    </location>
</feature>
<evidence type="ECO:0000313" key="3">
    <source>
        <dbReference type="Proteomes" id="UP000017861"/>
    </source>
</evidence>
<dbReference type="AlphaFoldDB" id="V5D035"/>
<comment type="caution">
    <text evidence="2">The sequence shown here is derived from an EMBL/GenBank/DDBJ whole genome shotgun (WGS) entry which is preliminary data.</text>
</comment>
<dbReference type="EMBL" id="AYLP01000383">
    <property type="protein sequence ID" value="ESS60856.1"/>
    <property type="molecule type" value="Genomic_DNA"/>
</dbReference>
<proteinExistence type="predicted"/>
<feature type="region of interest" description="Disordered" evidence="1">
    <location>
        <begin position="1"/>
        <end position="20"/>
    </location>
</feature>
<evidence type="ECO:0000313" key="2">
    <source>
        <dbReference type="EMBL" id="ESS60856.1"/>
    </source>
</evidence>
<dbReference type="VEuPathDB" id="TriTrypDB:TCDM_11596"/>
<sequence length="73" mass="8109">MPTEEAAATRNRQQTLQKKHQNPLQSLFCACMWLCVPADTRSKEVKTGAEHGRNKRKTSQTHDCTAGKAAAIQ</sequence>
<organism evidence="2 3">
    <name type="scientific">Trypanosoma cruzi Dm28c</name>
    <dbReference type="NCBI Taxonomy" id="1416333"/>
    <lineage>
        <taxon>Eukaryota</taxon>
        <taxon>Discoba</taxon>
        <taxon>Euglenozoa</taxon>
        <taxon>Kinetoplastea</taxon>
        <taxon>Metakinetoplastina</taxon>
        <taxon>Trypanosomatida</taxon>
        <taxon>Trypanosomatidae</taxon>
        <taxon>Trypanosoma</taxon>
        <taxon>Schizotrypanum</taxon>
    </lineage>
</organism>
<evidence type="ECO:0000256" key="1">
    <source>
        <dbReference type="SAM" id="MobiDB-lite"/>
    </source>
</evidence>
<feature type="region of interest" description="Disordered" evidence="1">
    <location>
        <begin position="43"/>
        <end position="73"/>
    </location>
</feature>
<dbReference type="Proteomes" id="UP000017861">
    <property type="component" value="Unassembled WGS sequence"/>
</dbReference>
<gene>
    <name evidence="2" type="ORF">TCDM_11596</name>
</gene>
<accession>V5D035</accession>
<protein>
    <submittedName>
        <fullName evidence="2">Uncharacterized protein</fullName>
    </submittedName>
</protein>
<name>V5D035_TRYCR</name>
<reference evidence="2 3" key="1">
    <citation type="journal article" date="2014" name="Genome Announc.">
        <title>Trypanosoma cruzi Clone Dm28c Draft Genome Sequence.</title>
        <authorList>
            <person name="Grisard E.C."/>
            <person name="Teixeira S.M."/>
            <person name="de Almeida L.G."/>
            <person name="Stoco P.H."/>
            <person name="Gerber A.L."/>
            <person name="Talavera-Lopez C."/>
            <person name="Lima O.C."/>
            <person name="Andersson B."/>
            <person name="de Vasconcelos A.T."/>
        </authorList>
    </citation>
    <scope>NUCLEOTIDE SEQUENCE [LARGE SCALE GENOMIC DNA]</scope>
    <source>
        <strain evidence="2 3">Dm28c</strain>
    </source>
</reference>